<organism evidence="4 5">
    <name type="scientific">Paramecium tetraurelia</name>
    <dbReference type="NCBI Taxonomy" id="5888"/>
    <lineage>
        <taxon>Eukaryota</taxon>
        <taxon>Sar</taxon>
        <taxon>Alveolata</taxon>
        <taxon>Ciliophora</taxon>
        <taxon>Intramacronucleata</taxon>
        <taxon>Oligohymenophorea</taxon>
        <taxon>Peniculida</taxon>
        <taxon>Parameciidae</taxon>
        <taxon>Paramecium</taxon>
    </lineage>
</organism>
<evidence type="ECO:0000256" key="2">
    <source>
        <dbReference type="ARBA" id="ARBA00022679"/>
    </source>
</evidence>
<gene>
    <name evidence="4" type="ORF">GSPATT00028644001</name>
</gene>
<keyword evidence="3" id="KW-0812">Transmembrane</keyword>
<dbReference type="GO" id="GO:0016765">
    <property type="term" value="F:transferase activity, transferring alkyl or aryl (other than methyl) groups"/>
    <property type="evidence" value="ECO:0007669"/>
    <property type="project" value="InterPro"/>
</dbReference>
<keyword evidence="5" id="KW-1185">Reference proteome</keyword>
<name>A0BGE2_PARTE</name>
<dbReference type="STRING" id="5888.A0BGE2"/>
<dbReference type="Pfam" id="PF01255">
    <property type="entry name" value="Prenyltransf"/>
    <property type="match status" value="1"/>
</dbReference>
<protein>
    <submittedName>
        <fullName evidence="4">Uncharacterized protein</fullName>
    </submittedName>
</protein>
<evidence type="ECO:0000256" key="1">
    <source>
        <dbReference type="ARBA" id="ARBA00005432"/>
    </source>
</evidence>
<dbReference type="Gene3D" id="3.40.1180.10">
    <property type="entry name" value="Decaprenyl diphosphate synthase-like"/>
    <property type="match status" value="1"/>
</dbReference>
<dbReference type="SUPFAM" id="SSF64005">
    <property type="entry name" value="Undecaprenyl diphosphate synthase"/>
    <property type="match status" value="1"/>
</dbReference>
<sequence>MRIEEDLLFLRSIVEGCHQLGINYLSGFLLLSEKWKRPVGELKAILRFMEYYLKIKEICCKKWCLQVLSPFMQKLIQEVEDLTANNRYLRLKIAFSYCGRNDICKLCKKLVEKQTKECIQLMSFLKILQQNFYIHHLGNLAIWNFIFLINIGQILMQKIWYLQFKIQTMFKSV</sequence>
<dbReference type="GO" id="GO:0016094">
    <property type="term" value="P:polyprenol biosynthetic process"/>
    <property type="evidence" value="ECO:0000318"/>
    <property type="project" value="GO_Central"/>
</dbReference>
<keyword evidence="2" id="KW-0808">Transferase</keyword>
<dbReference type="GeneID" id="5010791"/>
<dbReference type="GO" id="GO:0005783">
    <property type="term" value="C:endoplasmic reticulum"/>
    <property type="evidence" value="ECO:0000318"/>
    <property type="project" value="GO_Central"/>
</dbReference>
<dbReference type="RefSeq" id="XP_001425007.1">
    <property type="nucleotide sequence ID" value="XM_001424970.1"/>
</dbReference>
<keyword evidence="3" id="KW-0472">Membrane</keyword>
<accession>A0BGE2</accession>
<dbReference type="HOGENOM" id="CLU_1550495_0_0_1"/>
<dbReference type="EMBL" id="CT867993">
    <property type="protein sequence ID" value="CAK57609.1"/>
    <property type="molecule type" value="Genomic_DNA"/>
</dbReference>
<feature type="transmembrane region" description="Helical" evidence="3">
    <location>
        <begin position="140"/>
        <end position="161"/>
    </location>
</feature>
<dbReference type="InterPro" id="IPR001441">
    <property type="entry name" value="UPP_synth-like"/>
</dbReference>
<comment type="similarity">
    <text evidence="1">Belongs to the UPP synthase family.</text>
</comment>
<dbReference type="InterPro" id="IPR036424">
    <property type="entry name" value="UPP_synth-like_sf"/>
</dbReference>
<reference evidence="4 5" key="1">
    <citation type="journal article" date="2006" name="Nature">
        <title>Global trends of whole-genome duplications revealed by the ciliate Paramecium tetraurelia.</title>
        <authorList>
            <consortium name="Genoscope"/>
            <person name="Aury J.-M."/>
            <person name="Jaillon O."/>
            <person name="Duret L."/>
            <person name="Noel B."/>
            <person name="Jubin C."/>
            <person name="Porcel B.M."/>
            <person name="Segurens B."/>
            <person name="Daubin V."/>
            <person name="Anthouard V."/>
            <person name="Aiach N."/>
            <person name="Arnaiz O."/>
            <person name="Billaut A."/>
            <person name="Beisson J."/>
            <person name="Blanc I."/>
            <person name="Bouhouche K."/>
            <person name="Camara F."/>
            <person name="Duharcourt S."/>
            <person name="Guigo R."/>
            <person name="Gogendeau D."/>
            <person name="Katinka M."/>
            <person name="Keller A.-M."/>
            <person name="Kissmehl R."/>
            <person name="Klotz C."/>
            <person name="Koll F."/>
            <person name="Le Moue A."/>
            <person name="Lepere C."/>
            <person name="Malinsky S."/>
            <person name="Nowacki M."/>
            <person name="Nowak J.K."/>
            <person name="Plattner H."/>
            <person name="Poulain J."/>
            <person name="Ruiz F."/>
            <person name="Serrano V."/>
            <person name="Zagulski M."/>
            <person name="Dessen P."/>
            <person name="Betermier M."/>
            <person name="Weissenbach J."/>
            <person name="Scarpelli C."/>
            <person name="Schachter V."/>
            <person name="Sperling L."/>
            <person name="Meyer E."/>
            <person name="Cohen J."/>
            <person name="Wincker P."/>
        </authorList>
    </citation>
    <scope>NUCLEOTIDE SEQUENCE [LARGE SCALE GENOMIC DNA]</scope>
    <source>
        <strain evidence="4 5">Stock d4-2</strain>
    </source>
</reference>
<keyword evidence="3" id="KW-1133">Transmembrane helix</keyword>
<proteinExistence type="inferred from homology"/>
<dbReference type="PANTHER" id="PTHR10291">
    <property type="entry name" value="DEHYDRODOLICHYL DIPHOSPHATE SYNTHASE FAMILY MEMBER"/>
    <property type="match status" value="1"/>
</dbReference>
<dbReference type="InParanoid" id="A0BGE2"/>
<evidence type="ECO:0000256" key="3">
    <source>
        <dbReference type="SAM" id="Phobius"/>
    </source>
</evidence>
<dbReference type="Proteomes" id="UP000000600">
    <property type="component" value="Unassembled WGS sequence"/>
</dbReference>
<dbReference type="PANTHER" id="PTHR10291:SF43">
    <property type="entry name" value="DEHYDRODOLICHYL DIPHOSPHATE SYNTHASE COMPLEX SUBUNIT DHDDS"/>
    <property type="match status" value="1"/>
</dbReference>
<evidence type="ECO:0000313" key="4">
    <source>
        <dbReference type="EMBL" id="CAK57609.1"/>
    </source>
</evidence>
<evidence type="ECO:0000313" key="5">
    <source>
        <dbReference type="Proteomes" id="UP000000600"/>
    </source>
</evidence>
<dbReference type="AlphaFoldDB" id="A0BGE2"/>
<dbReference type="KEGG" id="ptm:GSPATT00028644001"/>